<dbReference type="EMBL" id="JARXVQ010000001">
    <property type="protein sequence ID" value="MDH6182019.1"/>
    <property type="molecule type" value="Genomic_DNA"/>
</dbReference>
<name>A0ABT6KS45_9MICO</name>
<reference evidence="2 3" key="1">
    <citation type="submission" date="2023-04" db="EMBL/GenBank/DDBJ databases">
        <title>Genome Encyclopedia of Bacteria and Archaea VI: Functional Genomics of Type Strains.</title>
        <authorList>
            <person name="Whitman W."/>
        </authorList>
    </citation>
    <scope>NUCLEOTIDE SEQUENCE [LARGE SCALE GENOMIC DNA]</scope>
    <source>
        <strain evidence="2 3">SG_E_30_P1</strain>
    </source>
</reference>
<gene>
    <name evidence="2" type="ORF">M2152_002201</name>
</gene>
<dbReference type="CDD" id="cd00085">
    <property type="entry name" value="HNHc"/>
    <property type="match status" value="1"/>
</dbReference>
<dbReference type="RefSeq" id="WP_322134312.1">
    <property type="nucleotide sequence ID" value="NZ_CP085036.1"/>
</dbReference>
<evidence type="ECO:0000313" key="3">
    <source>
        <dbReference type="Proteomes" id="UP001160142"/>
    </source>
</evidence>
<feature type="domain" description="HNH nuclease" evidence="1">
    <location>
        <begin position="349"/>
        <end position="400"/>
    </location>
</feature>
<sequence>MTATAPLPSEVVELPRLDELCSVSDERLLELDSEVTAARRRVDAAKLAIVAELVRRSDPALGHAGLASRLGAPTAEKAIQTLGGVSRTEAKELTVVATAIGQDSPWLAPVDSGLGDGSLSVATAAAITSGLGAPSATVAADDLLDAAHQLVDIAGSASPESMAKSARSLREALDVASISDLEEHRRSRRSLTWHQLPDGMTKLSALLDPESAAVITGAIDSITSPRRGGPRFVDPDEAARAETLVADPRTNAQLALDTLVDIVELATRAANTDIDPKTLFGSRSPAVRVHVTLEDLESGEGAAWFEGQGVTVGVGTARKHICTSGVIPIAFRGTQAVEAGATRRLHCSADRAALAAQWGGCAVPGCDRPPAMTEVHHMQAWNGRNTTLKNGIPLCRFHHHELHANKWCIVIVENPDGEIEHWWTPPPDAPPGVVAQRMEPKVPLVIRRHRENPRRVRRQ</sequence>
<dbReference type="SMART" id="SM00507">
    <property type="entry name" value="HNHc"/>
    <property type="match status" value="1"/>
</dbReference>
<accession>A0ABT6KS45</accession>
<dbReference type="Pfam" id="PF02720">
    <property type="entry name" value="DUF222"/>
    <property type="match status" value="1"/>
</dbReference>
<dbReference type="Proteomes" id="UP001160142">
    <property type="component" value="Unassembled WGS sequence"/>
</dbReference>
<comment type="caution">
    <text evidence="2">The sequence shown here is derived from an EMBL/GenBank/DDBJ whole genome shotgun (WGS) entry which is preliminary data.</text>
</comment>
<protein>
    <recommendedName>
        <fullName evidence="1">HNH nuclease domain-containing protein</fullName>
    </recommendedName>
</protein>
<dbReference type="InterPro" id="IPR003870">
    <property type="entry name" value="DUF222"/>
</dbReference>
<organism evidence="2 3">
    <name type="scientific">Antiquaquibacter oligotrophicus</name>
    <dbReference type="NCBI Taxonomy" id="2880260"/>
    <lineage>
        <taxon>Bacteria</taxon>
        <taxon>Bacillati</taxon>
        <taxon>Actinomycetota</taxon>
        <taxon>Actinomycetes</taxon>
        <taxon>Micrococcales</taxon>
        <taxon>Microbacteriaceae</taxon>
        <taxon>Antiquaquibacter</taxon>
    </lineage>
</organism>
<evidence type="ECO:0000313" key="2">
    <source>
        <dbReference type="EMBL" id="MDH6182019.1"/>
    </source>
</evidence>
<keyword evidence="3" id="KW-1185">Reference proteome</keyword>
<evidence type="ECO:0000259" key="1">
    <source>
        <dbReference type="SMART" id="SM00507"/>
    </source>
</evidence>
<dbReference type="InterPro" id="IPR003615">
    <property type="entry name" value="HNH_nuc"/>
</dbReference>
<proteinExistence type="predicted"/>